<dbReference type="Proteomes" id="UP000022910">
    <property type="component" value="Unassembled WGS sequence"/>
</dbReference>
<evidence type="ECO:0000313" key="1">
    <source>
        <dbReference type="EMBL" id="EXX71654.1"/>
    </source>
</evidence>
<dbReference type="HOGENOM" id="CLU_024816_1_1_1"/>
<dbReference type="OrthoDB" id="2376370at2759"/>
<accession>A0A015KVP7</accession>
<evidence type="ECO:0008006" key="3">
    <source>
        <dbReference type="Google" id="ProtNLM"/>
    </source>
</evidence>
<organism evidence="1 2">
    <name type="scientific">Rhizophagus irregularis (strain DAOM 197198w)</name>
    <name type="common">Glomus intraradices</name>
    <dbReference type="NCBI Taxonomy" id="1432141"/>
    <lineage>
        <taxon>Eukaryota</taxon>
        <taxon>Fungi</taxon>
        <taxon>Fungi incertae sedis</taxon>
        <taxon>Mucoromycota</taxon>
        <taxon>Glomeromycotina</taxon>
        <taxon>Glomeromycetes</taxon>
        <taxon>Glomerales</taxon>
        <taxon>Glomeraceae</taxon>
        <taxon>Rhizophagus</taxon>
    </lineage>
</organism>
<evidence type="ECO:0000313" key="2">
    <source>
        <dbReference type="Proteomes" id="UP000022910"/>
    </source>
</evidence>
<reference evidence="1 2" key="1">
    <citation type="submission" date="2014-02" db="EMBL/GenBank/DDBJ databases">
        <title>Single nucleus genome sequencing reveals high similarity among nuclei of an endomycorrhizal fungus.</title>
        <authorList>
            <person name="Lin K."/>
            <person name="Geurts R."/>
            <person name="Zhang Z."/>
            <person name="Limpens E."/>
            <person name="Saunders D.G."/>
            <person name="Mu D."/>
            <person name="Pang E."/>
            <person name="Cao H."/>
            <person name="Cha H."/>
            <person name="Lin T."/>
            <person name="Zhou Q."/>
            <person name="Shang Y."/>
            <person name="Li Y."/>
            <person name="Ivanov S."/>
            <person name="Sharma T."/>
            <person name="Velzen R.V."/>
            <person name="Ruijter N.D."/>
            <person name="Aanen D.K."/>
            <person name="Win J."/>
            <person name="Kamoun S."/>
            <person name="Bisseling T."/>
            <person name="Huang S."/>
        </authorList>
    </citation>
    <scope>NUCLEOTIDE SEQUENCE [LARGE SCALE GENOMIC DNA]</scope>
    <source>
        <strain evidence="2">DAOM197198w</strain>
    </source>
</reference>
<dbReference type="AlphaFoldDB" id="A0A015KVP7"/>
<proteinExistence type="predicted"/>
<dbReference type="PANTHER" id="PTHR31424:SF5">
    <property type="entry name" value="APPLE DOMAIN-CONTAINING PROTEIN"/>
    <property type="match status" value="1"/>
</dbReference>
<comment type="caution">
    <text evidence="1">The sequence shown here is derived from an EMBL/GenBank/DDBJ whole genome shotgun (WGS) entry which is preliminary data.</text>
</comment>
<dbReference type="PANTHER" id="PTHR31424">
    <property type="entry name" value="PROTEIN CBG23806"/>
    <property type="match status" value="1"/>
</dbReference>
<name>A0A015KVP7_RHIIW</name>
<dbReference type="EMBL" id="JEMT01016015">
    <property type="protein sequence ID" value="EXX71654.1"/>
    <property type="molecule type" value="Genomic_DNA"/>
</dbReference>
<sequence>MKEESNYPKSPFIKLFDEKKSFNYKIIKEGTYPPAEQLCYTQNPKHPIPHGYIVETQHTKKHIVECSIEYVEVKPLFRIRFGTNFSREVYSLETSTDAACKYYQLLSIEKERKIRPLEINSRIRPFNELNYFTKRRKMLSLSQHILDIVEAEKENKFHPTDQIELNQIKFKTCNGLYEINFGQLDKMKERKKIEAVVKSLDKGHISREAYRSLARIEPNIPREGAVSDARQRINSEMKKVISLTLVNLSQPTVFDPITEEPDITNNIIITNMLESIGKEGQRRVTDILNYIVPSYIKQGILIPEVSTLHIQISGDGRNVGRKVKHVMIVMTLLNNLSGLQKLENYYTLVLYLGAETYESLKNVLVPLISDLCNLKKNGFNQIGGNHWPVELYFSSDWKFLAICLGIKAANAQYFCPWCDCRKDEINIKSKTINKSMDNIKKNYNQTNGHVKEPLFHMIPLKNWVCDELHVFLRITDRLWELMLSDLQRETRDEEIWKIKILSEMQRLKISFYFWREKTNNNLSYTSLMGPDKLKILKEFDLSAVFQSKTRAEQIRALWNQFYKLYLLMQNKTTTKKIFCHESQAWLDAFLAPSTGHPNKNNFVRGMYRTQDVTPYIHVLVNHVGEFLEIHQEFGLAAFSCSAVEKKNHMQVCLYFQNTLKDGGHENSQKSAILEMLEHENQQLYFALNETPNFFEAPKKFRLE</sequence>
<protein>
    <recommendedName>
        <fullName evidence="3">Transposase domain-containing protein</fullName>
    </recommendedName>
</protein>
<keyword evidence="2" id="KW-1185">Reference proteome</keyword>
<gene>
    <name evidence="1" type="ORF">RirG_076570</name>
</gene>